<comment type="catalytic activity">
    <reaction evidence="8">
        <text>a long-chain fatty aldehyde + NADP(+) + CoA = a long-chain fatty acyl-CoA + NADPH + H(+)</text>
        <dbReference type="Rhea" id="RHEA:15437"/>
        <dbReference type="ChEBI" id="CHEBI:15378"/>
        <dbReference type="ChEBI" id="CHEBI:17176"/>
        <dbReference type="ChEBI" id="CHEBI:57287"/>
        <dbReference type="ChEBI" id="CHEBI:57783"/>
        <dbReference type="ChEBI" id="CHEBI:58349"/>
        <dbReference type="ChEBI" id="CHEBI:83139"/>
        <dbReference type="EC" id="1.2.1.50"/>
    </reaction>
</comment>
<evidence type="ECO:0000256" key="2">
    <source>
        <dbReference type="ARBA" id="ARBA00004908"/>
    </source>
</evidence>
<dbReference type="EC" id="1.2.1.50" evidence="4"/>
<evidence type="ECO:0000256" key="5">
    <source>
        <dbReference type="ARBA" id="ARBA00022857"/>
    </source>
</evidence>
<dbReference type="InterPro" id="IPR016162">
    <property type="entry name" value="Ald_DH_N"/>
</dbReference>
<dbReference type="EMBL" id="BAAACR010000008">
    <property type="protein sequence ID" value="GAA0210831.1"/>
    <property type="molecule type" value="Genomic_DNA"/>
</dbReference>
<comment type="function">
    <text evidence="1">LuxC is the fatty acid reductase enzyme responsible for synthesis of the aldehyde substrate for the luminescent reaction catalyzed by luciferase.</text>
</comment>
<comment type="similarity">
    <text evidence="3">Belongs to the LuxC family.</text>
</comment>
<evidence type="ECO:0000313" key="9">
    <source>
        <dbReference type="EMBL" id="GAA0210831.1"/>
    </source>
</evidence>
<dbReference type="Proteomes" id="UP001500399">
    <property type="component" value="Unassembled WGS sequence"/>
</dbReference>
<keyword evidence="5" id="KW-0521">NADP</keyword>
<dbReference type="SUPFAM" id="SSF53720">
    <property type="entry name" value="ALDH-like"/>
    <property type="match status" value="1"/>
</dbReference>
<name>A0ABN0T312_9FIRM</name>
<evidence type="ECO:0000313" key="10">
    <source>
        <dbReference type="Proteomes" id="UP001500399"/>
    </source>
</evidence>
<keyword evidence="7" id="KW-0455">Luminescence</keyword>
<dbReference type="InterPro" id="IPR008670">
    <property type="entry name" value="CoA_reduct_LuxC"/>
</dbReference>
<keyword evidence="10" id="KW-1185">Reference proteome</keyword>
<evidence type="ECO:0000256" key="1">
    <source>
        <dbReference type="ARBA" id="ARBA00003277"/>
    </source>
</evidence>
<sequence>MEHVYRDIDFLVGNMDVLCNMEKTRALPMFSEDVVSFLGRLSEVLLRDPRAKAYGDIAAFAFWLRKASIKKEAAKYEASGRRIGWGMAFHIAPSNIPVQFAVSLVYALTAGNASVIRVSDKQFEQVDLLCETINTLLQEEFQKLHPYICIVRYAHDNAATHVLSSLCDLRMIWGGDKTIEDIKRNTTQSRCVELGFADRYSIAVIDADTYLQKEPQIVARDFYLDTYYSDQNACSSTRLVLWTGNCIDQAKKLFWESLQEKVHQGYQLSDISGSEKLLQTAVLAAACPGIKEIRQNNALVRIELPELYEDVMDYKGNCGYFLEYSLGNLDELACILGKRCQTVTYLGDHLHDKIKEIIFQQGLRGGDRIVPMGHSLDLSFVWDGYDMPLTLSRKINNQ</sequence>
<gene>
    <name evidence="9" type="ORF">GCM10008919_12730</name>
</gene>
<evidence type="ECO:0000256" key="6">
    <source>
        <dbReference type="ARBA" id="ARBA00023002"/>
    </source>
</evidence>
<protein>
    <recommendedName>
        <fullName evidence="4">long-chain-fatty-acyl-CoA reductase</fullName>
        <ecNumber evidence="4">1.2.1.50</ecNumber>
    </recommendedName>
</protein>
<organism evidence="9 10">
    <name type="scientific">Selenomonas dianae</name>
    <dbReference type="NCBI Taxonomy" id="135079"/>
    <lineage>
        <taxon>Bacteria</taxon>
        <taxon>Bacillati</taxon>
        <taxon>Bacillota</taxon>
        <taxon>Negativicutes</taxon>
        <taxon>Selenomonadales</taxon>
        <taxon>Selenomonadaceae</taxon>
        <taxon>Selenomonas</taxon>
    </lineage>
</organism>
<dbReference type="Gene3D" id="3.40.605.10">
    <property type="entry name" value="Aldehyde Dehydrogenase, Chain A, domain 1"/>
    <property type="match status" value="1"/>
</dbReference>
<proteinExistence type="inferred from homology"/>
<evidence type="ECO:0000256" key="3">
    <source>
        <dbReference type="ARBA" id="ARBA00010915"/>
    </source>
</evidence>
<accession>A0ABN0T312</accession>
<dbReference type="RefSeq" id="WP_304986956.1">
    <property type="nucleotide sequence ID" value="NZ_BAAACR010000008.1"/>
</dbReference>
<dbReference type="Pfam" id="PF05893">
    <property type="entry name" value="LuxC"/>
    <property type="match status" value="1"/>
</dbReference>
<evidence type="ECO:0000256" key="7">
    <source>
        <dbReference type="ARBA" id="ARBA00023223"/>
    </source>
</evidence>
<comment type="caution">
    <text evidence="9">The sequence shown here is derived from an EMBL/GenBank/DDBJ whole genome shotgun (WGS) entry which is preliminary data.</text>
</comment>
<keyword evidence="6" id="KW-0560">Oxidoreductase</keyword>
<comment type="pathway">
    <text evidence="2">Lipid metabolism; fatty acid reduction for biolumincescence.</text>
</comment>
<evidence type="ECO:0000256" key="4">
    <source>
        <dbReference type="ARBA" id="ARBA00013020"/>
    </source>
</evidence>
<dbReference type="InterPro" id="IPR016161">
    <property type="entry name" value="Ald_DH/histidinol_DH"/>
</dbReference>
<reference evidence="9 10" key="1">
    <citation type="journal article" date="2019" name="Int. J. Syst. Evol. Microbiol.">
        <title>The Global Catalogue of Microorganisms (GCM) 10K type strain sequencing project: providing services to taxonomists for standard genome sequencing and annotation.</title>
        <authorList>
            <consortium name="The Broad Institute Genomics Platform"/>
            <consortium name="The Broad Institute Genome Sequencing Center for Infectious Disease"/>
            <person name="Wu L."/>
            <person name="Ma J."/>
        </authorList>
    </citation>
    <scope>NUCLEOTIDE SEQUENCE [LARGE SCALE GENOMIC DNA]</scope>
    <source>
        <strain evidence="9 10">JCM 8542</strain>
    </source>
</reference>
<evidence type="ECO:0000256" key="8">
    <source>
        <dbReference type="ARBA" id="ARBA00049412"/>
    </source>
</evidence>